<dbReference type="GO" id="GO:0016787">
    <property type="term" value="F:hydrolase activity"/>
    <property type="evidence" value="ECO:0007669"/>
    <property type="project" value="UniProtKB-KW"/>
</dbReference>
<dbReference type="EMBL" id="AZHF01000001">
    <property type="protein sequence ID" value="OAA81536.1"/>
    <property type="molecule type" value="Genomic_DNA"/>
</dbReference>
<protein>
    <submittedName>
        <fullName evidence="2">Alpha/beta hydrolase fold-1</fullName>
    </submittedName>
</protein>
<dbReference type="InterPro" id="IPR000073">
    <property type="entry name" value="AB_hydrolase_1"/>
</dbReference>
<accession>A0A162KN67</accession>
<name>A0A162KN67_CORDF</name>
<keyword evidence="3" id="KW-1185">Reference proteome</keyword>
<dbReference type="PANTHER" id="PTHR43798:SF6">
    <property type="entry name" value="HYDROLASE, PUTATIVE (AFU_ORTHOLOGUE AFUA_4G13070)-RELATED"/>
    <property type="match status" value="1"/>
</dbReference>
<evidence type="ECO:0000313" key="2">
    <source>
        <dbReference type="EMBL" id="OAA81536.1"/>
    </source>
</evidence>
<dbReference type="STRING" id="1081108.A0A162KN67"/>
<dbReference type="PRINTS" id="PR00111">
    <property type="entry name" value="ABHYDROLASE"/>
</dbReference>
<gene>
    <name evidence="2" type="ORF">LEL_01081</name>
</gene>
<dbReference type="OrthoDB" id="6431331at2759"/>
<feature type="domain" description="AB hydrolase-1" evidence="1">
    <location>
        <begin position="15"/>
        <end position="252"/>
    </location>
</feature>
<sequence>MEAVLSSQEFGDGLPILIIHGWELSGQADQADFEPVFAKLAGLRRIYVDLPGMGSTPGNNVQHLDGIFDHIVQFIDVRLAKSRFLVVGSSCGGYLARAVAQKYADQVDGLLLRVPLIEPKDSRRDLDPITPLVEDAQLMSTVSDSDRTLLGDLVIQTSAYISALKNKILNVYHPAEAASDSKVLSFIRDDPERYQLSWSLDDPSAKFLAPTLILCGRHDDSVGYRDSLRLLELYPRSTYAVLDRATHALPVDETGTRRQMGASLMDIKVRKKTIDATVSLNTNAAAFWPNSQKLAHGCKTAIACP</sequence>
<dbReference type="InterPro" id="IPR050266">
    <property type="entry name" value="AB_hydrolase_sf"/>
</dbReference>
<organism evidence="2 3">
    <name type="scientific">Akanthomyces lecanii RCEF 1005</name>
    <dbReference type="NCBI Taxonomy" id="1081108"/>
    <lineage>
        <taxon>Eukaryota</taxon>
        <taxon>Fungi</taxon>
        <taxon>Dikarya</taxon>
        <taxon>Ascomycota</taxon>
        <taxon>Pezizomycotina</taxon>
        <taxon>Sordariomycetes</taxon>
        <taxon>Hypocreomycetidae</taxon>
        <taxon>Hypocreales</taxon>
        <taxon>Cordycipitaceae</taxon>
        <taxon>Akanthomyces</taxon>
        <taxon>Cordyceps confragosa</taxon>
    </lineage>
</organism>
<dbReference type="PANTHER" id="PTHR43798">
    <property type="entry name" value="MONOACYLGLYCEROL LIPASE"/>
    <property type="match status" value="1"/>
</dbReference>
<dbReference type="InterPro" id="IPR029058">
    <property type="entry name" value="AB_hydrolase_fold"/>
</dbReference>
<dbReference type="Pfam" id="PF00561">
    <property type="entry name" value="Abhydrolase_1"/>
    <property type="match status" value="1"/>
</dbReference>
<evidence type="ECO:0000259" key="1">
    <source>
        <dbReference type="Pfam" id="PF00561"/>
    </source>
</evidence>
<dbReference type="Proteomes" id="UP000076881">
    <property type="component" value="Unassembled WGS sequence"/>
</dbReference>
<evidence type="ECO:0000313" key="3">
    <source>
        <dbReference type="Proteomes" id="UP000076881"/>
    </source>
</evidence>
<proteinExistence type="predicted"/>
<dbReference type="SUPFAM" id="SSF53474">
    <property type="entry name" value="alpha/beta-Hydrolases"/>
    <property type="match status" value="1"/>
</dbReference>
<comment type="caution">
    <text evidence="2">The sequence shown here is derived from an EMBL/GenBank/DDBJ whole genome shotgun (WGS) entry which is preliminary data.</text>
</comment>
<reference evidence="2 3" key="1">
    <citation type="journal article" date="2016" name="Genome Biol. Evol.">
        <title>Divergent and convergent evolution of fungal pathogenicity.</title>
        <authorList>
            <person name="Shang Y."/>
            <person name="Xiao G."/>
            <person name="Zheng P."/>
            <person name="Cen K."/>
            <person name="Zhan S."/>
            <person name="Wang C."/>
        </authorList>
    </citation>
    <scope>NUCLEOTIDE SEQUENCE [LARGE SCALE GENOMIC DNA]</scope>
    <source>
        <strain evidence="2 3">RCEF 1005</strain>
    </source>
</reference>
<dbReference type="Gene3D" id="3.40.50.1820">
    <property type="entry name" value="alpha/beta hydrolase"/>
    <property type="match status" value="1"/>
</dbReference>
<keyword evidence="2" id="KW-0378">Hydrolase</keyword>
<dbReference type="AlphaFoldDB" id="A0A162KN67"/>